<name>A0A9N7UZZ7_PLEPL</name>
<feature type="region of interest" description="Disordered" evidence="1">
    <location>
        <begin position="62"/>
        <end position="84"/>
    </location>
</feature>
<evidence type="ECO:0000313" key="2">
    <source>
        <dbReference type="EMBL" id="CAB1439641.1"/>
    </source>
</evidence>
<proteinExistence type="predicted"/>
<protein>
    <submittedName>
        <fullName evidence="2">Uncharacterized protein</fullName>
    </submittedName>
</protein>
<keyword evidence="3" id="KW-1185">Reference proteome</keyword>
<feature type="compositionally biased region" description="Polar residues" evidence="1">
    <location>
        <begin position="74"/>
        <end position="83"/>
    </location>
</feature>
<evidence type="ECO:0000313" key="3">
    <source>
        <dbReference type="Proteomes" id="UP001153269"/>
    </source>
</evidence>
<evidence type="ECO:0000256" key="1">
    <source>
        <dbReference type="SAM" id="MobiDB-lite"/>
    </source>
</evidence>
<dbReference type="AlphaFoldDB" id="A0A9N7UZZ7"/>
<reference evidence="2" key="1">
    <citation type="submission" date="2020-03" db="EMBL/GenBank/DDBJ databases">
        <authorList>
            <person name="Weist P."/>
        </authorList>
    </citation>
    <scope>NUCLEOTIDE SEQUENCE</scope>
</reference>
<gene>
    <name evidence="2" type="ORF">PLEPLA_LOCUS27419</name>
</gene>
<accession>A0A9N7UZZ7</accession>
<feature type="region of interest" description="Disordered" evidence="1">
    <location>
        <begin position="1"/>
        <end position="23"/>
    </location>
</feature>
<feature type="compositionally biased region" description="Gly residues" evidence="1">
    <location>
        <begin position="11"/>
        <end position="20"/>
    </location>
</feature>
<comment type="caution">
    <text evidence="2">The sequence shown here is derived from an EMBL/GenBank/DDBJ whole genome shotgun (WGS) entry which is preliminary data.</text>
</comment>
<organism evidence="2 3">
    <name type="scientific">Pleuronectes platessa</name>
    <name type="common">European plaice</name>
    <dbReference type="NCBI Taxonomy" id="8262"/>
    <lineage>
        <taxon>Eukaryota</taxon>
        <taxon>Metazoa</taxon>
        <taxon>Chordata</taxon>
        <taxon>Craniata</taxon>
        <taxon>Vertebrata</taxon>
        <taxon>Euteleostomi</taxon>
        <taxon>Actinopterygii</taxon>
        <taxon>Neopterygii</taxon>
        <taxon>Teleostei</taxon>
        <taxon>Neoteleostei</taxon>
        <taxon>Acanthomorphata</taxon>
        <taxon>Carangaria</taxon>
        <taxon>Pleuronectiformes</taxon>
        <taxon>Pleuronectoidei</taxon>
        <taxon>Pleuronectidae</taxon>
        <taxon>Pleuronectes</taxon>
    </lineage>
</organism>
<sequence length="120" mass="13209">MKEEVKQEGASAGGDAGGGRMDSMRKNELCAGVSLGRCTSVLMRQTCDHLFSGRALHQLGVSDSEEAEEDEQQLSHSLSSTGSRLHILRRRRRTPPPTLRTGYHFIMILQLKTTTTAPLQ</sequence>
<dbReference type="Proteomes" id="UP001153269">
    <property type="component" value="Unassembled WGS sequence"/>
</dbReference>
<dbReference type="EMBL" id="CADEAL010002313">
    <property type="protein sequence ID" value="CAB1439641.1"/>
    <property type="molecule type" value="Genomic_DNA"/>
</dbReference>
<feature type="compositionally biased region" description="Acidic residues" evidence="1">
    <location>
        <begin position="63"/>
        <end position="72"/>
    </location>
</feature>